<keyword evidence="5 10" id="KW-0808">Transferase</keyword>
<accession>A0ABT5URA6</accession>
<evidence type="ECO:0000256" key="1">
    <source>
        <dbReference type="ARBA" id="ARBA00000642"/>
    </source>
</evidence>
<comment type="catalytic activity">
    <reaction evidence="1 10 11">
        <text>(2R)-3-phosphoglycerate + ATP = (2R)-3-phospho-glyceroyl phosphate + ADP</text>
        <dbReference type="Rhea" id="RHEA:14801"/>
        <dbReference type="ChEBI" id="CHEBI:30616"/>
        <dbReference type="ChEBI" id="CHEBI:57604"/>
        <dbReference type="ChEBI" id="CHEBI:58272"/>
        <dbReference type="ChEBI" id="CHEBI:456216"/>
        <dbReference type="EC" id="2.7.2.3"/>
    </reaction>
</comment>
<dbReference type="Proteomes" id="UP001215087">
    <property type="component" value="Unassembled WGS sequence"/>
</dbReference>
<keyword evidence="8 10" id="KW-0067">ATP-binding</keyword>
<feature type="binding site" evidence="10">
    <location>
        <position position="325"/>
    </location>
    <ligand>
        <name>ATP</name>
        <dbReference type="ChEBI" id="CHEBI:30616"/>
    </ligand>
</feature>
<keyword evidence="6 10" id="KW-0547">Nucleotide-binding</keyword>
<evidence type="ECO:0000313" key="13">
    <source>
        <dbReference type="Proteomes" id="UP001215087"/>
    </source>
</evidence>
<feature type="binding site" evidence="10">
    <location>
        <begin position="20"/>
        <end position="22"/>
    </location>
    <ligand>
        <name>substrate</name>
    </ligand>
</feature>
<feature type="binding site" evidence="10">
    <location>
        <begin position="59"/>
        <end position="62"/>
    </location>
    <ligand>
        <name>substrate</name>
    </ligand>
</feature>
<dbReference type="PRINTS" id="PR00477">
    <property type="entry name" value="PHGLYCKINASE"/>
</dbReference>
<dbReference type="EMBL" id="JAQSVD010000008">
    <property type="protein sequence ID" value="MDE1471466.1"/>
    <property type="molecule type" value="Genomic_DNA"/>
</dbReference>
<feature type="binding site" evidence="10">
    <location>
        <position position="36"/>
    </location>
    <ligand>
        <name>substrate</name>
    </ligand>
</feature>
<evidence type="ECO:0000313" key="12">
    <source>
        <dbReference type="EMBL" id="MDE1471466.1"/>
    </source>
</evidence>
<feature type="binding site" evidence="10">
    <location>
        <position position="203"/>
    </location>
    <ligand>
        <name>ATP</name>
        <dbReference type="ChEBI" id="CHEBI:30616"/>
    </ligand>
</feature>
<dbReference type="RefSeq" id="WP_227207934.1">
    <property type="nucleotide sequence ID" value="NZ_JAJCLO010000009.1"/>
</dbReference>
<comment type="caution">
    <text evidence="12">The sequence shown here is derived from an EMBL/GenBank/DDBJ whole genome shotgun (WGS) entry which is preliminary data.</text>
</comment>
<dbReference type="PANTHER" id="PTHR11406:SF23">
    <property type="entry name" value="PHOSPHOGLYCERATE KINASE 1, CHLOROPLASTIC-RELATED"/>
    <property type="match status" value="1"/>
</dbReference>
<evidence type="ECO:0000256" key="5">
    <source>
        <dbReference type="ARBA" id="ARBA00022679"/>
    </source>
</evidence>
<evidence type="ECO:0000256" key="9">
    <source>
        <dbReference type="ARBA" id="ARBA00023152"/>
    </source>
</evidence>
<organism evidence="12 13">
    <name type="scientific">Eubacterium limosum</name>
    <dbReference type="NCBI Taxonomy" id="1736"/>
    <lineage>
        <taxon>Bacteria</taxon>
        <taxon>Bacillati</taxon>
        <taxon>Bacillota</taxon>
        <taxon>Clostridia</taxon>
        <taxon>Eubacteriales</taxon>
        <taxon>Eubacteriaceae</taxon>
        <taxon>Eubacterium</taxon>
    </lineage>
</organism>
<dbReference type="InterPro" id="IPR001576">
    <property type="entry name" value="Phosphoglycerate_kinase"/>
</dbReference>
<comment type="subunit">
    <text evidence="10">Monomer.</text>
</comment>
<comment type="subcellular location">
    <subcellularLocation>
        <location evidence="10">Cytoplasm</location>
    </subcellularLocation>
</comment>
<comment type="pathway">
    <text evidence="2 10">Carbohydrate degradation; glycolysis; pyruvate from D-glyceraldehyde 3-phosphate: step 2/5.</text>
</comment>
<dbReference type="CDD" id="cd00318">
    <property type="entry name" value="Phosphoglycerate_kinase"/>
    <property type="match status" value="1"/>
</dbReference>
<feature type="binding site" evidence="10">
    <location>
        <position position="120"/>
    </location>
    <ligand>
        <name>substrate</name>
    </ligand>
</feature>
<feature type="binding site" evidence="10">
    <location>
        <begin position="351"/>
        <end position="354"/>
    </location>
    <ligand>
        <name>ATP</name>
        <dbReference type="ChEBI" id="CHEBI:30616"/>
    </ligand>
</feature>
<protein>
    <recommendedName>
        <fullName evidence="4 10">Phosphoglycerate kinase</fullName>
        <ecNumber evidence="3 10">2.7.2.3</ecNumber>
    </recommendedName>
</protein>
<evidence type="ECO:0000256" key="7">
    <source>
        <dbReference type="ARBA" id="ARBA00022777"/>
    </source>
</evidence>
<reference evidence="12 13" key="1">
    <citation type="submission" date="2023-02" db="EMBL/GenBank/DDBJ databases">
        <title>Comparative genome analysis of Eubacterium limosum species.</title>
        <authorList>
            <person name="Bak J.E."/>
        </authorList>
    </citation>
    <scope>NUCLEOTIDE SEQUENCE [LARGE SCALE GENOMIC DNA]</scope>
    <source>
        <strain evidence="12 13">KGMB01548</strain>
    </source>
</reference>
<name>A0ABT5URA6_EUBLI</name>
<evidence type="ECO:0000256" key="8">
    <source>
        <dbReference type="ARBA" id="ARBA00022840"/>
    </source>
</evidence>
<dbReference type="PANTHER" id="PTHR11406">
    <property type="entry name" value="PHOSPHOGLYCERATE KINASE"/>
    <property type="match status" value="1"/>
</dbReference>
<dbReference type="InterPro" id="IPR015911">
    <property type="entry name" value="Phosphoglycerate_kinase_CS"/>
</dbReference>
<sequence>MKKTVKDIDLKGKKVLMRADFNVPLNEDGVITDDTRIQAALPTIKYILDQGASLILMSHLGRPKNEPDPKFSLLPVAKRLSEVLGTEVVFNDDGEVVGQVTKDAAAALKPGQILLLQNTRFRPEEKKNEPSFAKELASLGDVFVEDAFGSSHRAHASTAGVADYLPAVSGFLIQKELDFIGGALEDPKRPFVAILGGSKVSDKIGVINNLLEKVDSLIVGGGMAFTFLKAQGYEIGSSLLEEDKIDLAKELLAKAEAKGVKLLLPVDVVVAPEFKADAPATNVKVDAIPADQMGLDIGVETQKLFADTIKDAKTVIWNGPMGVFEFPEFAKGTVAVAKAMAESDAVTIIGGGDSAAAVKQLGFEDGMSHISTGGGASLEFMEGKVLPGIDVLENK</sequence>
<evidence type="ECO:0000256" key="11">
    <source>
        <dbReference type="RuleBase" id="RU000532"/>
    </source>
</evidence>
<keyword evidence="10" id="KW-0963">Cytoplasm</keyword>
<dbReference type="EC" id="2.7.2.3" evidence="3 10"/>
<dbReference type="Gene3D" id="3.40.50.1260">
    <property type="entry name" value="Phosphoglycerate kinase, N-terminal domain"/>
    <property type="match status" value="2"/>
</dbReference>
<feature type="binding site" evidence="10">
    <location>
        <position position="153"/>
    </location>
    <ligand>
        <name>substrate</name>
    </ligand>
</feature>
<gene>
    <name evidence="10" type="primary">pgk</name>
    <name evidence="12" type="ORF">PTZ04_14495</name>
</gene>
<dbReference type="InterPro" id="IPR036043">
    <property type="entry name" value="Phosphoglycerate_kinase_sf"/>
</dbReference>
<dbReference type="InterPro" id="IPR015824">
    <property type="entry name" value="Phosphoglycerate_kinase_N"/>
</dbReference>
<dbReference type="SUPFAM" id="SSF53748">
    <property type="entry name" value="Phosphoglycerate kinase"/>
    <property type="match status" value="1"/>
</dbReference>
<evidence type="ECO:0000256" key="4">
    <source>
        <dbReference type="ARBA" id="ARBA00016471"/>
    </source>
</evidence>
<evidence type="ECO:0000256" key="3">
    <source>
        <dbReference type="ARBA" id="ARBA00013061"/>
    </source>
</evidence>
<dbReference type="Pfam" id="PF00162">
    <property type="entry name" value="PGK"/>
    <property type="match status" value="1"/>
</dbReference>
<keyword evidence="13" id="KW-1185">Reference proteome</keyword>
<proteinExistence type="inferred from homology"/>
<comment type="similarity">
    <text evidence="10 11">Belongs to the phosphoglycerate kinase family.</text>
</comment>
<keyword evidence="9 10" id="KW-0324">Glycolysis</keyword>
<keyword evidence="7 10" id="KW-0418">Kinase</keyword>
<evidence type="ECO:0000256" key="6">
    <source>
        <dbReference type="ARBA" id="ARBA00022741"/>
    </source>
</evidence>
<evidence type="ECO:0000256" key="2">
    <source>
        <dbReference type="ARBA" id="ARBA00004838"/>
    </source>
</evidence>
<evidence type="ECO:0000256" key="10">
    <source>
        <dbReference type="HAMAP-Rule" id="MF_00145"/>
    </source>
</evidence>
<feature type="binding site" evidence="10">
    <location>
        <position position="294"/>
    </location>
    <ligand>
        <name>ATP</name>
        <dbReference type="ChEBI" id="CHEBI:30616"/>
    </ligand>
</feature>
<dbReference type="PROSITE" id="PS00111">
    <property type="entry name" value="PGLYCERATE_KINASE"/>
    <property type="match status" value="1"/>
</dbReference>
<dbReference type="PIRSF" id="PIRSF000724">
    <property type="entry name" value="Pgk"/>
    <property type="match status" value="1"/>
</dbReference>
<dbReference type="HAMAP" id="MF_00145">
    <property type="entry name" value="Phosphoglyc_kinase"/>
    <property type="match status" value="1"/>
</dbReference>
<dbReference type="GO" id="GO:0016301">
    <property type="term" value="F:kinase activity"/>
    <property type="evidence" value="ECO:0007669"/>
    <property type="project" value="UniProtKB-KW"/>
</dbReference>